<feature type="transmembrane region" description="Helical" evidence="5">
    <location>
        <begin position="346"/>
        <end position="365"/>
    </location>
</feature>
<dbReference type="PANTHER" id="PTHR12778:SF9">
    <property type="entry name" value="ACETYL-COENZYME A TRANSPORTER 1"/>
    <property type="match status" value="1"/>
</dbReference>
<accession>A0A3S3QSH2</accession>
<evidence type="ECO:0000256" key="4">
    <source>
        <dbReference type="ARBA" id="ARBA00023136"/>
    </source>
</evidence>
<feature type="transmembrane region" description="Helical" evidence="5">
    <location>
        <begin position="317"/>
        <end position="334"/>
    </location>
</feature>
<evidence type="ECO:0000256" key="2">
    <source>
        <dbReference type="ARBA" id="ARBA00022692"/>
    </source>
</evidence>
<evidence type="ECO:0000313" key="6">
    <source>
        <dbReference type="EMBL" id="RWS13296.1"/>
    </source>
</evidence>
<dbReference type="EMBL" id="NCKU01001033">
    <property type="protein sequence ID" value="RWS13296.1"/>
    <property type="molecule type" value="Genomic_DNA"/>
</dbReference>
<dbReference type="PANTHER" id="PTHR12778">
    <property type="entry name" value="SOLUTE CARRIER FAMILY 33 ACETYL-COA TRANSPORTER -RELATED"/>
    <property type="match status" value="1"/>
</dbReference>
<gene>
    <name evidence="6" type="ORF">B4U79_15493</name>
</gene>
<dbReference type="InterPro" id="IPR004752">
    <property type="entry name" value="AmpG_permease/AT-1"/>
</dbReference>
<comment type="caution">
    <text evidence="6">The sequence shown here is derived from an EMBL/GenBank/DDBJ whole genome shotgun (WGS) entry which is preliminary data.</text>
</comment>
<dbReference type="GO" id="GO:0035348">
    <property type="term" value="P:acetyl-CoA transmembrane transport"/>
    <property type="evidence" value="ECO:0007669"/>
    <property type="project" value="InterPro"/>
</dbReference>
<feature type="transmembrane region" description="Helical" evidence="5">
    <location>
        <begin position="106"/>
        <end position="124"/>
    </location>
</feature>
<dbReference type="STRING" id="1965070.A0A3S3QSH2"/>
<keyword evidence="4 5" id="KW-0472">Membrane</keyword>
<dbReference type="AlphaFoldDB" id="A0A3S3QSH2"/>
<feature type="transmembrane region" description="Helical" evidence="5">
    <location>
        <begin position="228"/>
        <end position="247"/>
    </location>
</feature>
<evidence type="ECO:0000256" key="1">
    <source>
        <dbReference type="ARBA" id="ARBA00004141"/>
    </source>
</evidence>
<dbReference type="Gene3D" id="1.20.1250.20">
    <property type="entry name" value="MFS general substrate transporter like domains"/>
    <property type="match status" value="1"/>
</dbReference>
<feature type="transmembrane region" description="Helical" evidence="5">
    <location>
        <begin position="35"/>
        <end position="54"/>
    </location>
</feature>
<sequence>MTKKQSFDVVCEIKKNEIKSKEETREKNNGLKGDYMNLFLLLVLYFMQGIPLGINDVIPLILVNKGVTYDKQALFSFSQWPFSLKLLWAPIVDSIYAKRFGRRKSWFVPVQYGIAFFLILLALTSQHLLGEVDHIDAAKNSSPKMILLTVAFFMLVFLTATQDIAVDGWALTLLSKNNVHYAPSCNSVGQTVGSLFGSTVFLALESADFCNKWLRKTKSDEGIVTFEGYLLFWGIVCLIVTTCIWMFKRERDEITENGETKLSVIETYQMLWRILSLPTVRWFAVILLTNKIATSAADSVTSLKLVEYGLKRENIGILRLPLIPLQLILPWIVTRFTTKRPMKSFYYMYPFRLIVIFITAGFVWWTSMAKNADGSFDVEYYIALVFGFAIVMISGYCTGMALWAFMAQVSDPLIGGTYMTLLTTLSNLGGSWTSTIALYFVKVLTFRWCPSDGYFCSKETQCYLDETNLFDYQMAAIRAKNKLAM</sequence>
<name>A0A3S3QSH2_9ACAR</name>
<evidence type="ECO:0000256" key="3">
    <source>
        <dbReference type="ARBA" id="ARBA00022989"/>
    </source>
</evidence>
<dbReference type="Pfam" id="PF13000">
    <property type="entry name" value="Acatn"/>
    <property type="match status" value="3"/>
</dbReference>
<dbReference type="GO" id="GO:0016020">
    <property type="term" value="C:membrane"/>
    <property type="evidence" value="ECO:0007669"/>
    <property type="project" value="UniProtKB-SubCell"/>
</dbReference>
<evidence type="ECO:0000313" key="7">
    <source>
        <dbReference type="Proteomes" id="UP000285301"/>
    </source>
</evidence>
<evidence type="ECO:0000256" key="5">
    <source>
        <dbReference type="SAM" id="Phobius"/>
    </source>
</evidence>
<dbReference type="InterPro" id="IPR036259">
    <property type="entry name" value="MFS_trans_sf"/>
</dbReference>
<comment type="subcellular location">
    <subcellularLocation>
        <location evidence="1">Membrane</location>
        <topology evidence="1">Multi-pass membrane protein</topology>
    </subcellularLocation>
</comment>
<dbReference type="GO" id="GO:0008521">
    <property type="term" value="F:acetyl-CoA transmembrane transporter activity"/>
    <property type="evidence" value="ECO:0007669"/>
    <property type="project" value="InterPro"/>
</dbReference>
<dbReference type="SUPFAM" id="SSF103473">
    <property type="entry name" value="MFS general substrate transporter"/>
    <property type="match status" value="1"/>
</dbReference>
<reference evidence="6 7" key="1">
    <citation type="journal article" date="2018" name="Gigascience">
        <title>Genomes of trombidid mites reveal novel predicted allergens and laterally-transferred genes associated with secondary metabolism.</title>
        <authorList>
            <person name="Dong X."/>
            <person name="Chaisiri K."/>
            <person name="Xia D."/>
            <person name="Armstrong S.D."/>
            <person name="Fang Y."/>
            <person name="Donnelly M.J."/>
            <person name="Kadowaki T."/>
            <person name="McGarry J.W."/>
            <person name="Darby A.C."/>
            <person name="Makepeace B.L."/>
        </authorList>
    </citation>
    <scope>NUCLEOTIDE SEQUENCE [LARGE SCALE GENOMIC DNA]</scope>
    <source>
        <strain evidence="6">UoL-WK</strain>
    </source>
</reference>
<keyword evidence="3 5" id="KW-1133">Transmembrane helix</keyword>
<organism evidence="6 7">
    <name type="scientific">Dinothrombium tinctorium</name>
    <dbReference type="NCBI Taxonomy" id="1965070"/>
    <lineage>
        <taxon>Eukaryota</taxon>
        <taxon>Metazoa</taxon>
        <taxon>Ecdysozoa</taxon>
        <taxon>Arthropoda</taxon>
        <taxon>Chelicerata</taxon>
        <taxon>Arachnida</taxon>
        <taxon>Acari</taxon>
        <taxon>Acariformes</taxon>
        <taxon>Trombidiformes</taxon>
        <taxon>Prostigmata</taxon>
        <taxon>Anystina</taxon>
        <taxon>Parasitengona</taxon>
        <taxon>Trombidioidea</taxon>
        <taxon>Trombidiidae</taxon>
        <taxon>Dinothrombium</taxon>
    </lineage>
</organism>
<protein>
    <submittedName>
        <fullName evidence="6">Acetyl-coenzyme A transporter 1-like protein</fullName>
    </submittedName>
</protein>
<keyword evidence="2 5" id="KW-0812">Transmembrane</keyword>
<dbReference type="InterPro" id="IPR024371">
    <property type="entry name" value="AcetylCoA_trans_1-like"/>
</dbReference>
<feature type="transmembrane region" description="Helical" evidence="5">
    <location>
        <begin position="418"/>
        <end position="441"/>
    </location>
</feature>
<feature type="transmembrane region" description="Helical" evidence="5">
    <location>
        <begin position="145"/>
        <end position="165"/>
    </location>
</feature>
<dbReference type="Proteomes" id="UP000285301">
    <property type="component" value="Unassembled WGS sequence"/>
</dbReference>
<proteinExistence type="predicted"/>
<keyword evidence="7" id="KW-1185">Reference proteome</keyword>
<dbReference type="OrthoDB" id="6415790at2759"/>
<feature type="transmembrane region" description="Helical" evidence="5">
    <location>
        <begin position="380"/>
        <end position="406"/>
    </location>
</feature>